<evidence type="ECO:0000313" key="3">
    <source>
        <dbReference type="Proteomes" id="UP001229421"/>
    </source>
</evidence>
<protein>
    <submittedName>
        <fullName evidence="2">Uncharacterized protein</fullName>
    </submittedName>
</protein>
<accession>A0AAD8NNF4</accession>
<keyword evidence="3" id="KW-1185">Reference proteome</keyword>
<gene>
    <name evidence="2" type="ORF">QVD17_31332</name>
</gene>
<feature type="compositionally biased region" description="Polar residues" evidence="1">
    <location>
        <begin position="67"/>
        <end position="83"/>
    </location>
</feature>
<organism evidence="2 3">
    <name type="scientific">Tagetes erecta</name>
    <name type="common">African marigold</name>
    <dbReference type="NCBI Taxonomy" id="13708"/>
    <lineage>
        <taxon>Eukaryota</taxon>
        <taxon>Viridiplantae</taxon>
        <taxon>Streptophyta</taxon>
        <taxon>Embryophyta</taxon>
        <taxon>Tracheophyta</taxon>
        <taxon>Spermatophyta</taxon>
        <taxon>Magnoliopsida</taxon>
        <taxon>eudicotyledons</taxon>
        <taxon>Gunneridae</taxon>
        <taxon>Pentapetalae</taxon>
        <taxon>asterids</taxon>
        <taxon>campanulids</taxon>
        <taxon>Asterales</taxon>
        <taxon>Asteraceae</taxon>
        <taxon>Asteroideae</taxon>
        <taxon>Heliantheae alliance</taxon>
        <taxon>Tageteae</taxon>
        <taxon>Tagetes</taxon>
    </lineage>
</organism>
<dbReference type="Proteomes" id="UP001229421">
    <property type="component" value="Unassembled WGS sequence"/>
</dbReference>
<evidence type="ECO:0000256" key="1">
    <source>
        <dbReference type="SAM" id="MobiDB-lite"/>
    </source>
</evidence>
<comment type="caution">
    <text evidence="2">The sequence shown here is derived from an EMBL/GenBank/DDBJ whole genome shotgun (WGS) entry which is preliminary data.</text>
</comment>
<sequence>MTSESVRGFPSEPFRVDGLLNRSEASKATARSCDRWRRTKRTKKLWSENVGVMSFTKYNATQLSKVEITSSNGKDPNAETPTHQSDDKAFKRQLVEDVDEDTSMFATKKGSGSKEVKPLIPKMEK</sequence>
<dbReference type="AlphaFoldDB" id="A0AAD8NNF4"/>
<name>A0AAD8NNF4_TARER</name>
<feature type="region of interest" description="Disordered" evidence="1">
    <location>
        <begin position="102"/>
        <end position="125"/>
    </location>
</feature>
<evidence type="ECO:0000313" key="2">
    <source>
        <dbReference type="EMBL" id="KAK1415549.1"/>
    </source>
</evidence>
<feature type="compositionally biased region" description="Basic and acidic residues" evidence="1">
    <location>
        <begin position="112"/>
        <end position="125"/>
    </location>
</feature>
<feature type="region of interest" description="Disordered" evidence="1">
    <location>
        <begin position="67"/>
        <end position="90"/>
    </location>
</feature>
<feature type="region of interest" description="Disordered" evidence="1">
    <location>
        <begin position="1"/>
        <end position="35"/>
    </location>
</feature>
<reference evidence="2" key="1">
    <citation type="journal article" date="2023" name="bioRxiv">
        <title>Improved chromosome-level genome assembly for marigold (Tagetes erecta).</title>
        <authorList>
            <person name="Jiang F."/>
            <person name="Yuan L."/>
            <person name="Wang S."/>
            <person name="Wang H."/>
            <person name="Xu D."/>
            <person name="Wang A."/>
            <person name="Fan W."/>
        </authorList>
    </citation>
    <scope>NUCLEOTIDE SEQUENCE</scope>
    <source>
        <strain evidence="2">WSJ</strain>
        <tissue evidence="2">Leaf</tissue>
    </source>
</reference>
<proteinExistence type="predicted"/>
<dbReference type="EMBL" id="JAUHHV010000008">
    <property type="protein sequence ID" value="KAK1415549.1"/>
    <property type="molecule type" value="Genomic_DNA"/>
</dbReference>